<evidence type="ECO:0008006" key="2">
    <source>
        <dbReference type="Google" id="ProtNLM"/>
    </source>
</evidence>
<proteinExistence type="predicted"/>
<gene>
    <name evidence="1" type="ORF">S12H4_25806</name>
</gene>
<organism evidence="1">
    <name type="scientific">marine sediment metagenome</name>
    <dbReference type="NCBI Taxonomy" id="412755"/>
    <lineage>
        <taxon>unclassified sequences</taxon>
        <taxon>metagenomes</taxon>
        <taxon>ecological metagenomes</taxon>
    </lineage>
</organism>
<name>X1RAA5_9ZZZZ</name>
<reference evidence="1" key="1">
    <citation type="journal article" date="2014" name="Front. Microbiol.">
        <title>High frequency of phylogenetically diverse reductive dehalogenase-homologous genes in deep subseafloor sedimentary metagenomes.</title>
        <authorList>
            <person name="Kawai M."/>
            <person name="Futagami T."/>
            <person name="Toyoda A."/>
            <person name="Takaki Y."/>
            <person name="Nishi S."/>
            <person name="Hori S."/>
            <person name="Arai W."/>
            <person name="Tsubouchi T."/>
            <person name="Morono Y."/>
            <person name="Uchiyama I."/>
            <person name="Ito T."/>
            <person name="Fujiyama A."/>
            <person name="Inagaki F."/>
            <person name="Takami H."/>
        </authorList>
    </citation>
    <scope>NUCLEOTIDE SEQUENCE</scope>
    <source>
        <strain evidence="1">Expedition CK06-06</strain>
    </source>
</reference>
<evidence type="ECO:0000313" key="1">
    <source>
        <dbReference type="EMBL" id="GAI77463.1"/>
    </source>
</evidence>
<accession>X1RAA5</accession>
<protein>
    <recommendedName>
        <fullName evidence="2">Muconolactone isomerase domain-containing protein</fullName>
    </recommendedName>
</protein>
<dbReference type="EMBL" id="BARW01014582">
    <property type="protein sequence ID" value="GAI77463.1"/>
    <property type="molecule type" value="Genomic_DNA"/>
</dbReference>
<sequence>MKYLISAVPGPNSIPPKHGEALLNAAKAWIEAKIADGSFESAYLFFGGGGIAIGISESHGQILTNLLEYPLYPFFDWDVKPVLELSESMDKYAGFYKRMAGMMD</sequence>
<dbReference type="AlphaFoldDB" id="X1RAA5"/>
<comment type="caution">
    <text evidence="1">The sequence shown here is derived from an EMBL/GenBank/DDBJ whole genome shotgun (WGS) entry which is preliminary data.</text>
</comment>